<comment type="caution">
    <text evidence="2">The sequence shown here is derived from an EMBL/GenBank/DDBJ whole genome shotgun (WGS) entry which is preliminary data.</text>
</comment>
<accession>A0A835T802</accession>
<dbReference type="OrthoDB" id="557440at2759"/>
<protein>
    <submittedName>
        <fullName evidence="2">Uncharacterized protein</fullName>
    </submittedName>
</protein>
<organism evidence="2 3">
    <name type="scientific">Chlamydomonas schloesseri</name>
    <dbReference type="NCBI Taxonomy" id="2026947"/>
    <lineage>
        <taxon>Eukaryota</taxon>
        <taxon>Viridiplantae</taxon>
        <taxon>Chlorophyta</taxon>
        <taxon>core chlorophytes</taxon>
        <taxon>Chlorophyceae</taxon>
        <taxon>CS clade</taxon>
        <taxon>Chlamydomonadales</taxon>
        <taxon>Chlamydomonadaceae</taxon>
        <taxon>Chlamydomonas</taxon>
    </lineage>
</organism>
<name>A0A835T802_9CHLO</name>
<dbReference type="Proteomes" id="UP000613740">
    <property type="component" value="Unassembled WGS sequence"/>
</dbReference>
<feature type="region of interest" description="Disordered" evidence="1">
    <location>
        <begin position="299"/>
        <end position="328"/>
    </location>
</feature>
<evidence type="ECO:0000256" key="1">
    <source>
        <dbReference type="SAM" id="MobiDB-lite"/>
    </source>
</evidence>
<sequence>MKRKASQPDGKASRRKAGAEEAAKRRKREATHMAGVTKRTRDLNRALSQAASRGRSDAAQVLRSLPEGGQRFVADTLAGTPTDQGVVCSGCGALIIREAGLAVHSCLKKHVLPPDVREGALVEVAVKGGEPKQQCRLCGEWAKRGDREPHACSMRSIMPVLYDSIGVTSFRDRYNSVGAAAGELLQVELRRCAELWHEAMRTRLAVSVVLLPPDQQPQSQTQGMAGGPPQTPPAATSTLTYVAPSSSIAGGCEGMRFVPGSRPETAWPRFFYHGAIVARGKGKTAGAAASAMACAFRRWQQQQRRRQQEEEGAGASAGAGRARTDTPLHNNLPSLLHTSTYTHTYIYVPPIILLLPHQLHTRRGEGPRVWTYKRAGVPRLA</sequence>
<dbReference type="EMBL" id="JAEHOD010000038">
    <property type="protein sequence ID" value="KAG2440393.1"/>
    <property type="molecule type" value="Genomic_DNA"/>
</dbReference>
<dbReference type="AlphaFoldDB" id="A0A835T802"/>
<evidence type="ECO:0000313" key="2">
    <source>
        <dbReference type="EMBL" id="KAG2440393.1"/>
    </source>
</evidence>
<feature type="region of interest" description="Disordered" evidence="1">
    <location>
        <begin position="214"/>
        <end position="236"/>
    </location>
</feature>
<feature type="region of interest" description="Disordered" evidence="1">
    <location>
        <begin position="1"/>
        <end position="38"/>
    </location>
</feature>
<reference evidence="2" key="1">
    <citation type="journal article" date="2020" name="bioRxiv">
        <title>Comparative genomics of Chlamydomonas.</title>
        <authorList>
            <person name="Craig R.J."/>
            <person name="Hasan A.R."/>
            <person name="Ness R.W."/>
            <person name="Keightley P.D."/>
        </authorList>
    </citation>
    <scope>NUCLEOTIDE SEQUENCE</scope>
    <source>
        <strain evidence="2">CCAP 11/173</strain>
    </source>
</reference>
<proteinExistence type="predicted"/>
<gene>
    <name evidence="2" type="ORF">HYH02_010282</name>
</gene>
<evidence type="ECO:0000313" key="3">
    <source>
        <dbReference type="Proteomes" id="UP000613740"/>
    </source>
</evidence>
<keyword evidence="3" id="KW-1185">Reference proteome</keyword>